<dbReference type="SUPFAM" id="SSF52151">
    <property type="entry name" value="FabD/lysophospholipase-like"/>
    <property type="match status" value="1"/>
</dbReference>
<dbReference type="PROSITE" id="PS51257">
    <property type="entry name" value="PROKAR_LIPOPROTEIN"/>
    <property type="match status" value="1"/>
</dbReference>
<organism evidence="6 7">
    <name type="scientific">Caulobacter rhizosphaerae</name>
    <dbReference type="NCBI Taxonomy" id="2010972"/>
    <lineage>
        <taxon>Bacteria</taxon>
        <taxon>Pseudomonadati</taxon>
        <taxon>Pseudomonadota</taxon>
        <taxon>Alphaproteobacteria</taxon>
        <taxon>Caulobacterales</taxon>
        <taxon>Caulobacteraceae</taxon>
        <taxon>Caulobacter</taxon>
    </lineage>
</organism>
<evidence type="ECO:0000313" key="6">
    <source>
        <dbReference type="EMBL" id="MDR6529732.1"/>
    </source>
</evidence>
<dbReference type="InterPro" id="IPR016035">
    <property type="entry name" value="Acyl_Trfase/lysoPLipase"/>
</dbReference>
<name>A0ABU1MUM5_9CAUL</name>
<evidence type="ECO:0000256" key="3">
    <source>
        <dbReference type="SAM" id="MobiDB-lite"/>
    </source>
</evidence>
<keyword evidence="7" id="KW-1185">Reference proteome</keyword>
<keyword evidence="1 2" id="KW-0443">Lipid metabolism</keyword>
<gene>
    <name evidence="6" type="ORF">J2800_000456</name>
</gene>
<protein>
    <recommendedName>
        <fullName evidence="5">PNPLA domain-containing protein</fullName>
    </recommendedName>
</protein>
<reference evidence="6 7" key="1">
    <citation type="submission" date="2023-07" db="EMBL/GenBank/DDBJ databases">
        <title>Sorghum-associated microbial communities from plants grown in Nebraska, USA.</title>
        <authorList>
            <person name="Schachtman D."/>
        </authorList>
    </citation>
    <scope>NUCLEOTIDE SEQUENCE [LARGE SCALE GENOMIC DNA]</scope>
    <source>
        <strain evidence="6 7">DS2154</strain>
    </source>
</reference>
<feature type="signal peptide" evidence="4">
    <location>
        <begin position="1"/>
        <end position="18"/>
    </location>
</feature>
<evidence type="ECO:0000256" key="2">
    <source>
        <dbReference type="PROSITE-ProRule" id="PRU01161"/>
    </source>
</evidence>
<accession>A0ABU1MUM5</accession>
<dbReference type="RefSeq" id="WP_163228783.1">
    <property type="nucleotide sequence ID" value="NZ_BMLD01000025.1"/>
</dbReference>
<feature type="chain" id="PRO_5046589136" description="PNPLA domain-containing protein" evidence="4">
    <location>
        <begin position="19"/>
        <end position="398"/>
    </location>
</feature>
<feature type="domain" description="PNPLA" evidence="5">
    <location>
        <begin position="73"/>
        <end position="264"/>
    </location>
</feature>
<dbReference type="PROSITE" id="PS51635">
    <property type="entry name" value="PNPLA"/>
    <property type="match status" value="1"/>
</dbReference>
<feature type="region of interest" description="Disordered" evidence="3">
    <location>
        <begin position="374"/>
        <end position="398"/>
    </location>
</feature>
<dbReference type="Gene3D" id="3.40.1090.10">
    <property type="entry name" value="Cytosolic phospholipase A2 catalytic domain"/>
    <property type="match status" value="1"/>
</dbReference>
<keyword evidence="2" id="KW-0442">Lipid degradation</keyword>
<evidence type="ECO:0000256" key="1">
    <source>
        <dbReference type="ARBA" id="ARBA00023098"/>
    </source>
</evidence>
<comment type="caution">
    <text evidence="6">The sequence shown here is derived from an EMBL/GenBank/DDBJ whole genome shotgun (WGS) entry which is preliminary data.</text>
</comment>
<keyword evidence="2" id="KW-0378">Hydrolase</keyword>
<proteinExistence type="predicted"/>
<feature type="short sequence motif" description="GXSXG" evidence="2">
    <location>
        <begin position="106"/>
        <end position="110"/>
    </location>
</feature>
<evidence type="ECO:0000259" key="5">
    <source>
        <dbReference type="PROSITE" id="PS51635"/>
    </source>
</evidence>
<sequence length="398" mass="42157">MRPARLLALLLAALSLCACGSLSRPAFQASDLAGPPPKGLADIRFNASDKDAAVRFGDPARKRALAQRTFDVLALSGGGSNGAYGAGVLVGLTKRGERPEFDIVTGVSTGALTAPFAFLGPSWDDRLTQAYTGKEAGRILKPRGLGVLFHPSFYSSAALRQLVDAYVTDDMLQAIVAEHRRGRRLLIATTNLDTEETVIWDMGAIASRGDDASKELFKRVLVASTSIPGVFPPTLIQIEGKGRELSEMHVDGGVTIPFFVAPESLLLWTAAKNSARPGRMYVIVNGKVDGSFGFTKGGALSIVGRSWDAMSKALMRTHLAASYGFARRNGGQLFYSAIPDSADADTSGLDFDAKNRAALFQLGRERAEAGWAWALPDDPNGPSDVPPAVPAPPAISGK</sequence>
<feature type="compositionally biased region" description="Pro residues" evidence="3">
    <location>
        <begin position="384"/>
        <end position="398"/>
    </location>
</feature>
<dbReference type="Proteomes" id="UP001262754">
    <property type="component" value="Unassembled WGS sequence"/>
</dbReference>
<dbReference type="InterPro" id="IPR002641">
    <property type="entry name" value="PNPLA_dom"/>
</dbReference>
<dbReference type="EMBL" id="JAVDRL010000002">
    <property type="protein sequence ID" value="MDR6529732.1"/>
    <property type="molecule type" value="Genomic_DNA"/>
</dbReference>
<feature type="active site" description="Proton acceptor" evidence="2">
    <location>
        <position position="251"/>
    </location>
</feature>
<dbReference type="Pfam" id="PF01734">
    <property type="entry name" value="Patatin"/>
    <property type="match status" value="1"/>
</dbReference>
<feature type="active site" description="Nucleophile" evidence="2">
    <location>
        <position position="108"/>
    </location>
</feature>
<evidence type="ECO:0000313" key="7">
    <source>
        <dbReference type="Proteomes" id="UP001262754"/>
    </source>
</evidence>
<feature type="short sequence motif" description="GXGXXG" evidence="2">
    <location>
        <begin position="77"/>
        <end position="82"/>
    </location>
</feature>
<keyword evidence="4" id="KW-0732">Signal</keyword>
<feature type="short sequence motif" description="DGA/G" evidence="2">
    <location>
        <begin position="251"/>
        <end position="253"/>
    </location>
</feature>
<evidence type="ECO:0000256" key="4">
    <source>
        <dbReference type="SAM" id="SignalP"/>
    </source>
</evidence>